<organism evidence="2 3">
    <name type="scientific">Magnaporthiopsis poae (strain ATCC 64411 / 73-15)</name>
    <name type="common">Kentucky bluegrass fungus</name>
    <name type="synonym">Magnaporthe poae</name>
    <dbReference type="NCBI Taxonomy" id="644358"/>
    <lineage>
        <taxon>Eukaryota</taxon>
        <taxon>Fungi</taxon>
        <taxon>Dikarya</taxon>
        <taxon>Ascomycota</taxon>
        <taxon>Pezizomycotina</taxon>
        <taxon>Sordariomycetes</taxon>
        <taxon>Sordariomycetidae</taxon>
        <taxon>Magnaporthales</taxon>
        <taxon>Magnaporthaceae</taxon>
        <taxon>Magnaporthiopsis</taxon>
    </lineage>
</organism>
<sequence>MTFDRAGDLVPSEPSLLAAGWALVAPQYDFSVTALHCATGVLRCRHRPLRVLDSFQEEMPSPRSADFRTAQLQQVPLFQLQQPSPGPQASSVPLGAWLVRWSVATRDLGMTCGFARAFVLPPFRAKVSCELIEQQPV</sequence>
<dbReference type="EMBL" id="ADBL01000015">
    <property type="status" value="NOT_ANNOTATED_CDS"/>
    <property type="molecule type" value="Genomic_DNA"/>
</dbReference>
<reference evidence="1" key="3">
    <citation type="submission" date="2011-03" db="EMBL/GenBank/DDBJ databases">
        <title>Annotation of Magnaporthe poae ATCC 64411.</title>
        <authorList>
            <person name="Ma L.-J."/>
            <person name="Dead R."/>
            <person name="Young S.K."/>
            <person name="Zeng Q."/>
            <person name="Gargeya S."/>
            <person name="Fitzgerald M."/>
            <person name="Haas B."/>
            <person name="Abouelleil A."/>
            <person name="Alvarado L."/>
            <person name="Arachchi H.M."/>
            <person name="Berlin A."/>
            <person name="Brown A."/>
            <person name="Chapman S.B."/>
            <person name="Chen Z."/>
            <person name="Dunbar C."/>
            <person name="Freedman E."/>
            <person name="Gearin G."/>
            <person name="Gellesch M."/>
            <person name="Goldberg J."/>
            <person name="Griggs A."/>
            <person name="Gujja S."/>
            <person name="Heiman D."/>
            <person name="Howarth C."/>
            <person name="Larson L."/>
            <person name="Lui A."/>
            <person name="MacDonald P.J.P."/>
            <person name="Mehta T."/>
            <person name="Montmayeur A."/>
            <person name="Murphy C."/>
            <person name="Neiman D."/>
            <person name="Pearson M."/>
            <person name="Priest M."/>
            <person name="Roberts A."/>
            <person name="Saif S."/>
            <person name="Shea T."/>
            <person name="Shenoy N."/>
            <person name="Sisk P."/>
            <person name="Stolte C."/>
            <person name="Sykes S."/>
            <person name="Yandava C."/>
            <person name="Wortman J."/>
            <person name="Nusbaum C."/>
            <person name="Birren B."/>
        </authorList>
    </citation>
    <scope>NUCLEOTIDE SEQUENCE</scope>
    <source>
        <strain evidence="1">ATCC 64411</strain>
    </source>
</reference>
<protein>
    <submittedName>
        <fullName evidence="1 2">Uncharacterized protein</fullName>
    </submittedName>
</protein>
<reference evidence="2" key="4">
    <citation type="journal article" date="2015" name="G3 (Bethesda)">
        <title>Genome sequences of three phytopathogenic species of the Magnaporthaceae family of fungi.</title>
        <authorList>
            <person name="Okagaki L.H."/>
            <person name="Nunes C.C."/>
            <person name="Sailsbery J."/>
            <person name="Clay B."/>
            <person name="Brown D."/>
            <person name="John T."/>
            <person name="Oh Y."/>
            <person name="Young N."/>
            <person name="Fitzgerald M."/>
            <person name="Haas B.J."/>
            <person name="Zeng Q."/>
            <person name="Young S."/>
            <person name="Adiconis X."/>
            <person name="Fan L."/>
            <person name="Levin J.Z."/>
            <person name="Mitchell T.K."/>
            <person name="Okubara P.A."/>
            <person name="Farman M.L."/>
            <person name="Kohn L.M."/>
            <person name="Birren B."/>
            <person name="Ma L.-J."/>
            <person name="Dean R.A."/>
        </authorList>
    </citation>
    <scope>NUCLEOTIDE SEQUENCE</scope>
    <source>
        <strain evidence="2">ATCC 64411 / 73-15</strain>
    </source>
</reference>
<keyword evidence="3" id="KW-1185">Reference proteome</keyword>
<reference evidence="3" key="2">
    <citation type="submission" date="2010-05" db="EMBL/GenBank/DDBJ databases">
        <title>The genome sequence of Magnaporthe poae strain ATCC 64411.</title>
        <authorList>
            <person name="Ma L.-J."/>
            <person name="Dead R."/>
            <person name="Young S."/>
            <person name="Zeng Q."/>
            <person name="Koehrsen M."/>
            <person name="Alvarado L."/>
            <person name="Berlin A."/>
            <person name="Chapman S.B."/>
            <person name="Chen Z."/>
            <person name="Freedman E."/>
            <person name="Gellesch M."/>
            <person name="Goldberg J."/>
            <person name="Griggs A."/>
            <person name="Gujja S."/>
            <person name="Heilman E.R."/>
            <person name="Heiman D."/>
            <person name="Hepburn T."/>
            <person name="Howarth C."/>
            <person name="Jen D."/>
            <person name="Larson L."/>
            <person name="Mehta T."/>
            <person name="Neiman D."/>
            <person name="Pearson M."/>
            <person name="Roberts A."/>
            <person name="Saif S."/>
            <person name="Shea T."/>
            <person name="Shenoy N."/>
            <person name="Sisk P."/>
            <person name="Stolte C."/>
            <person name="Sykes S."/>
            <person name="Walk T."/>
            <person name="White J."/>
            <person name="Yandava C."/>
            <person name="Haas B."/>
            <person name="Nusbaum C."/>
            <person name="Birren B."/>
        </authorList>
    </citation>
    <scope>NUCLEOTIDE SEQUENCE [LARGE SCALE GENOMIC DNA]</scope>
    <source>
        <strain evidence="3">ATCC 64411 / 73-15</strain>
    </source>
</reference>
<evidence type="ECO:0000313" key="3">
    <source>
        <dbReference type="Proteomes" id="UP000011715"/>
    </source>
</evidence>
<proteinExistence type="predicted"/>
<reference evidence="1" key="1">
    <citation type="submission" date="2010-05" db="EMBL/GenBank/DDBJ databases">
        <title>The Genome Sequence of Magnaporthe poae strain ATCC 64411.</title>
        <authorList>
            <consortium name="The Broad Institute Genome Sequencing Platform"/>
            <consortium name="Broad Institute Genome Sequencing Center for Infectious Disease"/>
            <person name="Ma L.-J."/>
            <person name="Dead R."/>
            <person name="Young S."/>
            <person name="Zeng Q."/>
            <person name="Koehrsen M."/>
            <person name="Alvarado L."/>
            <person name="Berlin A."/>
            <person name="Chapman S.B."/>
            <person name="Chen Z."/>
            <person name="Freedman E."/>
            <person name="Gellesch M."/>
            <person name="Goldberg J."/>
            <person name="Griggs A."/>
            <person name="Gujja S."/>
            <person name="Heilman E.R."/>
            <person name="Heiman D."/>
            <person name="Hepburn T."/>
            <person name="Howarth C."/>
            <person name="Jen D."/>
            <person name="Larson L."/>
            <person name="Mehta T."/>
            <person name="Neiman D."/>
            <person name="Pearson M."/>
            <person name="Roberts A."/>
            <person name="Saif S."/>
            <person name="Shea T."/>
            <person name="Shenoy N."/>
            <person name="Sisk P."/>
            <person name="Stolte C."/>
            <person name="Sykes S."/>
            <person name="Walk T."/>
            <person name="White J."/>
            <person name="Yandava C."/>
            <person name="Haas B."/>
            <person name="Nusbaum C."/>
            <person name="Birren B."/>
        </authorList>
    </citation>
    <scope>NUCLEOTIDE SEQUENCE</scope>
    <source>
        <strain evidence="1">ATCC 64411</strain>
    </source>
</reference>
<name>A0A0C4DK10_MAGP6</name>
<dbReference type="VEuPathDB" id="FungiDB:MAPG_00073"/>
<dbReference type="AlphaFoldDB" id="A0A0C4DK10"/>
<dbReference type="EnsemblFungi" id="MAPG_00073T0">
    <property type="protein sequence ID" value="MAPG_00073T0"/>
    <property type="gene ID" value="MAPG_00073"/>
</dbReference>
<gene>
    <name evidence="1" type="ORF">MAPG_00073</name>
</gene>
<dbReference type="EMBL" id="GL876966">
    <property type="protein sequence ID" value="KLU80977.1"/>
    <property type="molecule type" value="Genomic_DNA"/>
</dbReference>
<evidence type="ECO:0000313" key="1">
    <source>
        <dbReference type="EMBL" id="KLU80977.1"/>
    </source>
</evidence>
<accession>A0A0C4DK10</accession>
<reference evidence="2" key="5">
    <citation type="submission" date="2015-06" db="UniProtKB">
        <authorList>
            <consortium name="EnsemblFungi"/>
        </authorList>
    </citation>
    <scope>IDENTIFICATION</scope>
    <source>
        <strain evidence="2">ATCC 64411</strain>
    </source>
</reference>
<evidence type="ECO:0000313" key="2">
    <source>
        <dbReference type="EnsemblFungi" id="MAPG_00073T0"/>
    </source>
</evidence>
<dbReference type="Proteomes" id="UP000011715">
    <property type="component" value="Unassembled WGS sequence"/>
</dbReference>